<dbReference type="PANTHER" id="PTHR12277">
    <property type="entry name" value="ALPHA/BETA HYDROLASE DOMAIN-CONTAINING PROTEIN"/>
    <property type="match status" value="1"/>
</dbReference>
<gene>
    <name evidence="3" type="ORF">CVT26_010585</name>
</gene>
<comment type="caution">
    <text evidence="3">The sequence shown here is derived from an EMBL/GenBank/DDBJ whole genome shotgun (WGS) entry which is preliminary data.</text>
</comment>
<keyword evidence="4" id="KW-1185">Reference proteome</keyword>
<feature type="chain" id="PRO_5019343329" description="Serine aminopeptidase S33 domain-containing protein" evidence="1">
    <location>
        <begin position="23"/>
        <end position="309"/>
    </location>
</feature>
<dbReference type="GO" id="GO:0016020">
    <property type="term" value="C:membrane"/>
    <property type="evidence" value="ECO:0007669"/>
    <property type="project" value="TreeGrafter"/>
</dbReference>
<feature type="domain" description="Serine aminopeptidase S33" evidence="2">
    <location>
        <begin position="73"/>
        <end position="188"/>
    </location>
</feature>
<dbReference type="GO" id="GO:0008474">
    <property type="term" value="F:palmitoyl-(protein) hydrolase activity"/>
    <property type="evidence" value="ECO:0007669"/>
    <property type="project" value="TreeGrafter"/>
</dbReference>
<name>A0A409VZG6_9AGAR</name>
<dbReference type="InParanoid" id="A0A409VZG6"/>
<accession>A0A409VZG6</accession>
<evidence type="ECO:0000259" key="2">
    <source>
        <dbReference type="Pfam" id="PF12146"/>
    </source>
</evidence>
<dbReference type="Proteomes" id="UP000284706">
    <property type="component" value="Unassembled WGS sequence"/>
</dbReference>
<keyword evidence="1" id="KW-0732">Signal</keyword>
<sequence>MSKISKLLRSFWLLFNWQRVLVYPYAFLVGKPRRIHNPSKFGLPYEDVILTTKDKLKLHCYLIRYTGDLQSERARGTVILFHGNGISHGDVLGHANLLYRRKFNVFTLEYRGYGLNDGTPSEKGLCLDSQAAVDYILADPELSKLPIIAFGQSLGGAVAIHTAYANKDKISALIIENTFTSIPDIVKGWPILRHIAFLCTQGWWSIDKIARLPPKLPILMLSGARDRVIPARHMKELWVASETRGKLKLKYGSVESLSDDEDELKKKESKNLFKGFPWGGHDDTCRQPQYWQSVFDFLDDVFGSHRRFK</sequence>
<dbReference type="Gene3D" id="3.40.50.1820">
    <property type="entry name" value="alpha/beta hydrolase"/>
    <property type="match status" value="1"/>
</dbReference>
<dbReference type="InterPro" id="IPR022742">
    <property type="entry name" value="Hydrolase_4"/>
</dbReference>
<dbReference type="InterPro" id="IPR029058">
    <property type="entry name" value="AB_hydrolase_fold"/>
</dbReference>
<reference evidence="3 4" key="1">
    <citation type="journal article" date="2018" name="Evol. Lett.">
        <title>Horizontal gene cluster transfer increased hallucinogenic mushroom diversity.</title>
        <authorList>
            <person name="Reynolds H.T."/>
            <person name="Vijayakumar V."/>
            <person name="Gluck-Thaler E."/>
            <person name="Korotkin H.B."/>
            <person name="Matheny P.B."/>
            <person name="Slot J.C."/>
        </authorList>
    </citation>
    <scope>NUCLEOTIDE SEQUENCE [LARGE SCALE GENOMIC DNA]</scope>
    <source>
        <strain evidence="3 4">SRW20</strain>
    </source>
</reference>
<dbReference type="AlphaFoldDB" id="A0A409VZG6"/>
<evidence type="ECO:0000313" key="3">
    <source>
        <dbReference type="EMBL" id="PPQ71666.1"/>
    </source>
</evidence>
<protein>
    <recommendedName>
        <fullName evidence="2">Serine aminopeptidase S33 domain-containing protein</fullName>
    </recommendedName>
</protein>
<dbReference type="OrthoDB" id="10249433at2759"/>
<organism evidence="3 4">
    <name type="scientific">Gymnopilus dilepis</name>
    <dbReference type="NCBI Taxonomy" id="231916"/>
    <lineage>
        <taxon>Eukaryota</taxon>
        <taxon>Fungi</taxon>
        <taxon>Dikarya</taxon>
        <taxon>Basidiomycota</taxon>
        <taxon>Agaricomycotina</taxon>
        <taxon>Agaricomycetes</taxon>
        <taxon>Agaricomycetidae</taxon>
        <taxon>Agaricales</taxon>
        <taxon>Agaricineae</taxon>
        <taxon>Hymenogastraceae</taxon>
        <taxon>Gymnopilus</taxon>
    </lineage>
</organism>
<dbReference type="STRING" id="231916.A0A409VZG6"/>
<feature type="signal peptide" evidence="1">
    <location>
        <begin position="1"/>
        <end position="22"/>
    </location>
</feature>
<proteinExistence type="predicted"/>
<dbReference type="PANTHER" id="PTHR12277:SF81">
    <property type="entry name" value="PROTEIN ABHD13"/>
    <property type="match status" value="1"/>
</dbReference>
<dbReference type="SUPFAM" id="SSF53474">
    <property type="entry name" value="alpha/beta-Hydrolases"/>
    <property type="match status" value="1"/>
</dbReference>
<evidence type="ECO:0000256" key="1">
    <source>
        <dbReference type="SAM" id="SignalP"/>
    </source>
</evidence>
<evidence type="ECO:0000313" key="4">
    <source>
        <dbReference type="Proteomes" id="UP000284706"/>
    </source>
</evidence>
<dbReference type="Pfam" id="PF12146">
    <property type="entry name" value="Hydrolase_4"/>
    <property type="match status" value="1"/>
</dbReference>
<dbReference type="EMBL" id="NHYE01005493">
    <property type="protein sequence ID" value="PPQ71666.1"/>
    <property type="molecule type" value="Genomic_DNA"/>
</dbReference>